<accession>A0ACB9PNI4</accession>
<evidence type="ECO:0000313" key="2">
    <source>
        <dbReference type="Proteomes" id="UP000828941"/>
    </source>
</evidence>
<dbReference type="Proteomes" id="UP000828941">
    <property type="component" value="Chromosome 4"/>
</dbReference>
<proteinExistence type="predicted"/>
<keyword evidence="2" id="KW-1185">Reference proteome</keyword>
<protein>
    <submittedName>
        <fullName evidence="1">Uncharacterized protein</fullName>
    </submittedName>
</protein>
<gene>
    <name evidence="1" type="ORF">L6164_010531</name>
</gene>
<comment type="caution">
    <text evidence="1">The sequence shown here is derived from an EMBL/GenBank/DDBJ whole genome shotgun (WGS) entry which is preliminary data.</text>
</comment>
<name>A0ACB9PNI4_BAUVA</name>
<sequence length="570" mass="61632">MTSTERNKAKRDKWLPTAFPHSKKPSVSSLSQNSKLLKPTPSLLSPSLSFLNRSPVFETEKTMSKQDLAKVQSCLLKVNIHCEGCEQKVKKLLQKIDGVYSVIIDAERGKVLVAGDVDPAKLIKKLKSSGKHAELWGAQAQRGMAYNPNFPNNQFKNLQIDNGKGGKDNKSHKGGAKQQRGGGAQPAQFQNNKGAKDLKVPPKEQKSVKFNLPEDEFDASDDGFDEFDEFDDDFDDYDDEEEEENYGHGHGHGQMHHMPGKMMPVMGNGRGPHGPSGMINGPAMGKNKGNGGGGGSGSVNAKKGDVLDLPVHTNKNGKGGTNDLKTGKEGKRNDGGGDGGKKNKGSGGGNRNGGGGNKNNAKSGGGLLGRFLGFAKKSEKGRGANGSSNKNKKNGNDDGSGNDKSKEGKKSGGKFEGYDRKMNKIDDDDFDFDLPRNGKGNGDVGQKGPMGQTRNIPPGQGLPATAPMNGGYYQGMQMQPPPYDQRQQQQLQLQQQYMAMMNMMHQQQQQQQQANMNNMYPPNPMMHGRPQAPPHLSMNYMGPPPMPSHPMADPITHVFSDENTESCAVM</sequence>
<dbReference type="EMBL" id="CM039429">
    <property type="protein sequence ID" value="KAI4349998.1"/>
    <property type="molecule type" value="Genomic_DNA"/>
</dbReference>
<reference evidence="1 2" key="1">
    <citation type="journal article" date="2022" name="DNA Res.">
        <title>Chromosomal-level genome assembly of the orchid tree Bauhinia variegata (Leguminosae; Cercidoideae) supports the allotetraploid origin hypothesis of Bauhinia.</title>
        <authorList>
            <person name="Zhong Y."/>
            <person name="Chen Y."/>
            <person name="Zheng D."/>
            <person name="Pang J."/>
            <person name="Liu Y."/>
            <person name="Luo S."/>
            <person name="Meng S."/>
            <person name="Qian L."/>
            <person name="Wei D."/>
            <person name="Dai S."/>
            <person name="Zhou R."/>
        </authorList>
    </citation>
    <scope>NUCLEOTIDE SEQUENCE [LARGE SCALE GENOMIC DNA]</scope>
    <source>
        <strain evidence="1">BV-YZ2020</strain>
    </source>
</reference>
<organism evidence="1 2">
    <name type="scientific">Bauhinia variegata</name>
    <name type="common">Purple orchid tree</name>
    <name type="synonym">Phanera variegata</name>
    <dbReference type="NCBI Taxonomy" id="167791"/>
    <lineage>
        <taxon>Eukaryota</taxon>
        <taxon>Viridiplantae</taxon>
        <taxon>Streptophyta</taxon>
        <taxon>Embryophyta</taxon>
        <taxon>Tracheophyta</taxon>
        <taxon>Spermatophyta</taxon>
        <taxon>Magnoliopsida</taxon>
        <taxon>eudicotyledons</taxon>
        <taxon>Gunneridae</taxon>
        <taxon>Pentapetalae</taxon>
        <taxon>rosids</taxon>
        <taxon>fabids</taxon>
        <taxon>Fabales</taxon>
        <taxon>Fabaceae</taxon>
        <taxon>Cercidoideae</taxon>
        <taxon>Cercideae</taxon>
        <taxon>Bauhiniinae</taxon>
        <taxon>Bauhinia</taxon>
    </lineage>
</organism>
<evidence type="ECO:0000313" key="1">
    <source>
        <dbReference type="EMBL" id="KAI4349998.1"/>
    </source>
</evidence>